<dbReference type="InterPro" id="IPR006933">
    <property type="entry name" value="HAP1_N"/>
</dbReference>
<evidence type="ECO:0000313" key="6">
    <source>
        <dbReference type="Proteomes" id="UP000046392"/>
    </source>
</evidence>
<comment type="subcellular location">
    <subcellularLocation>
        <location evidence="1">Mitochondrion</location>
    </subcellularLocation>
</comment>
<dbReference type="PANTHER" id="PTHR15751">
    <property type="entry name" value="TRAFFICKING KINESIN-BINDING PROTEIN"/>
    <property type="match status" value="1"/>
</dbReference>
<sequence length="741" mass="84674">MKSNNERTIKNVHSSETKVKPAITKDEIKLIPYLLFSIDNLKRELLQKEKDLELAAKIGKSLLDQNQELRERNSFLNDSLAKSADVINELKHQVQYKEKLIRSIKKDDDIEVIENEKNTNTSLDYLKTKVDGLKKENNFLINATKELKTIKKNFEEEKRVLVEEHTRRLDKVNSHILKLQKTIKDRDQECVSQTKEIEKLMEEILAQKNREKVVVEDNTLLTERLEELLAEHENLKEEIFELQDKYAQVHEMYKEAEKELFKYRKKFSMPQRTMSSDSLYDSLTSEIEIHDSGFYNTPMASARSDSRNSNCLSFQRSEESRTPKNHPIEECLSNELAAIGYLHSDLNDCSIQSNDNENTDDELITFPTIYENDNYINNESNIINNDSNEHPSDPISNISTPIVEKIPQSLSAPIKTVRYIEKVLETKDVSCSPIQELLDNYYNNINEGTPRAVKENPHYDNDSDSDVKVVKLKRRLTHRSKSSNLRDNSTSTSFEKTFLPSDEILSNYTSLTLGVPGKLGTHDLELCITRKDATRKKIQEEYNKHRLAKGLGPSKYPMFQNDNNNQNKGYWLSLINSLKEKLNFSTKDENIYTSYDNGNSTVNNNSHKTTTITDDIGMNTLATDDNDEDILSGVISRTEISSNFSNSSSSTPIKTYKSGKISRLSNASSFSLSPSPSSGKDILLLQTSLSRCSSPIPTKPINLEPSIDYILSGTESHQKNSGVIERCVIFSEKKNNQSQNE</sequence>
<dbReference type="GO" id="GO:0006605">
    <property type="term" value="P:protein targeting"/>
    <property type="evidence" value="ECO:0007669"/>
    <property type="project" value="TreeGrafter"/>
</dbReference>
<accession>A0A0N5CEJ6</accession>
<keyword evidence="3" id="KW-0496">Mitochondrion</keyword>
<proteinExistence type="predicted"/>
<keyword evidence="6" id="KW-1185">Reference proteome</keyword>
<evidence type="ECO:0000259" key="5">
    <source>
        <dbReference type="SMART" id="SM01424"/>
    </source>
</evidence>
<dbReference type="AlphaFoldDB" id="A0A0N5CEJ6"/>
<evidence type="ECO:0000313" key="7">
    <source>
        <dbReference type="WBParaSite" id="SPAL_0001628400.1"/>
    </source>
</evidence>
<evidence type="ECO:0000256" key="3">
    <source>
        <dbReference type="ARBA" id="ARBA00023128"/>
    </source>
</evidence>
<dbReference type="Proteomes" id="UP000046392">
    <property type="component" value="Unplaced"/>
</dbReference>
<dbReference type="WBParaSite" id="SPAL_0001628400.1">
    <property type="protein sequence ID" value="SPAL_0001628400.1"/>
    <property type="gene ID" value="SPAL_0001628400"/>
</dbReference>
<evidence type="ECO:0000256" key="1">
    <source>
        <dbReference type="ARBA" id="ARBA00004173"/>
    </source>
</evidence>
<dbReference type="PANTHER" id="PTHR15751:SF12">
    <property type="entry name" value="TRAFFICKING KINESIN-BINDING PROTEIN MILT"/>
    <property type="match status" value="1"/>
</dbReference>
<feature type="domain" description="HAP1 N-terminal" evidence="5">
    <location>
        <begin position="16"/>
        <end position="266"/>
    </location>
</feature>
<evidence type="ECO:0000256" key="4">
    <source>
        <dbReference type="SAM" id="Coils"/>
    </source>
</evidence>
<dbReference type="GO" id="GO:0017022">
    <property type="term" value="F:myosin binding"/>
    <property type="evidence" value="ECO:0007669"/>
    <property type="project" value="TreeGrafter"/>
</dbReference>
<dbReference type="SMART" id="SM01424">
    <property type="entry name" value="HAP1_N"/>
    <property type="match status" value="1"/>
</dbReference>
<feature type="coiled-coil region" evidence="4">
    <location>
        <begin position="140"/>
        <end position="266"/>
    </location>
</feature>
<protein>
    <submittedName>
        <fullName evidence="7">HAP1 N-terminal domain-containing protein</fullName>
    </submittedName>
</protein>
<dbReference type="GO" id="GO:0047496">
    <property type="term" value="P:vesicle transport along microtubule"/>
    <property type="evidence" value="ECO:0007669"/>
    <property type="project" value="TreeGrafter"/>
</dbReference>
<dbReference type="STRING" id="174720.A0A0N5CEJ6"/>
<organism evidence="6 7">
    <name type="scientific">Strongyloides papillosus</name>
    <name type="common">Intestinal threadworm</name>
    <dbReference type="NCBI Taxonomy" id="174720"/>
    <lineage>
        <taxon>Eukaryota</taxon>
        <taxon>Metazoa</taxon>
        <taxon>Ecdysozoa</taxon>
        <taxon>Nematoda</taxon>
        <taxon>Chromadorea</taxon>
        <taxon>Rhabditida</taxon>
        <taxon>Tylenchina</taxon>
        <taxon>Panagrolaimomorpha</taxon>
        <taxon>Strongyloidoidea</taxon>
        <taxon>Strongyloididae</taxon>
        <taxon>Strongyloides</taxon>
    </lineage>
</organism>
<dbReference type="GO" id="GO:0048311">
    <property type="term" value="P:mitochondrion distribution"/>
    <property type="evidence" value="ECO:0007669"/>
    <property type="project" value="TreeGrafter"/>
</dbReference>
<dbReference type="GO" id="GO:0031410">
    <property type="term" value="C:cytoplasmic vesicle"/>
    <property type="evidence" value="ECO:0007669"/>
    <property type="project" value="TreeGrafter"/>
</dbReference>
<evidence type="ECO:0000256" key="2">
    <source>
        <dbReference type="ARBA" id="ARBA00023054"/>
    </source>
</evidence>
<dbReference type="GO" id="GO:0005739">
    <property type="term" value="C:mitochondrion"/>
    <property type="evidence" value="ECO:0007669"/>
    <property type="project" value="UniProtKB-SubCell"/>
</dbReference>
<reference evidence="7" key="1">
    <citation type="submission" date="2017-02" db="UniProtKB">
        <authorList>
            <consortium name="WormBaseParasite"/>
        </authorList>
    </citation>
    <scope>IDENTIFICATION</scope>
</reference>
<keyword evidence="2 4" id="KW-0175">Coiled coil</keyword>
<dbReference type="Pfam" id="PF04849">
    <property type="entry name" value="HAP1_N"/>
    <property type="match status" value="1"/>
</dbReference>
<dbReference type="InterPro" id="IPR051946">
    <property type="entry name" value="Intracell_Traff-Reg"/>
</dbReference>
<name>A0A0N5CEJ6_STREA</name>